<accession>S5TLM9</accession>
<dbReference type="AlphaFoldDB" id="S5TLM9"/>
<dbReference type="InterPro" id="IPR016170">
    <property type="entry name" value="Cytok_DH_C_sf"/>
</dbReference>
<dbReference type="PANTHER" id="PTHR11748">
    <property type="entry name" value="D-LACTATE DEHYDROGENASE"/>
    <property type="match status" value="1"/>
</dbReference>
<evidence type="ECO:0000256" key="1">
    <source>
        <dbReference type="ARBA" id="ARBA00022630"/>
    </source>
</evidence>
<evidence type="ECO:0000313" key="4">
    <source>
        <dbReference type="EMBL" id="AGS49930.1"/>
    </source>
</evidence>
<reference evidence="4" key="1">
    <citation type="journal article" date="2013" name="Proc. Natl. Acad. Sci. U.S.A.">
        <title>Mapping gene clusters within arrayed metagenomic libraries to expand the structural diversity of biomedically relevant natural products.</title>
        <authorList>
            <person name="Owen J.G."/>
            <person name="Reddy B.V."/>
            <person name="Ternei M.A."/>
            <person name="Charlop-Powers Z."/>
            <person name="Calle P.Y."/>
            <person name="Kim J.H."/>
            <person name="Brady S.F."/>
        </authorList>
    </citation>
    <scope>NUCLEOTIDE SEQUENCE</scope>
</reference>
<dbReference type="GO" id="GO:0004458">
    <property type="term" value="F:D-lactate dehydrogenase (cytochrome) activity"/>
    <property type="evidence" value="ECO:0007669"/>
    <property type="project" value="TreeGrafter"/>
</dbReference>
<protein>
    <recommendedName>
        <fullName evidence="3">FAD-binding PCMH-type domain-containing protein</fullName>
    </recommendedName>
</protein>
<organism evidence="4">
    <name type="scientific">uncultured bacterium esnapd22</name>
    <dbReference type="NCBI Taxonomy" id="1366604"/>
    <lineage>
        <taxon>Bacteria</taxon>
        <taxon>environmental samples</taxon>
    </lineage>
</organism>
<dbReference type="SUPFAM" id="SSF56176">
    <property type="entry name" value="FAD-binding/transporter-associated domain-like"/>
    <property type="match status" value="1"/>
</dbReference>
<dbReference type="Gene3D" id="3.40.462.10">
    <property type="entry name" value="FAD-linked oxidases, C-terminal domain"/>
    <property type="match status" value="1"/>
</dbReference>
<keyword evidence="1" id="KW-0285">Flavoprotein</keyword>
<feature type="domain" description="FAD-binding PCMH-type" evidence="3">
    <location>
        <begin position="61"/>
        <end position="248"/>
    </location>
</feature>
<dbReference type="InterPro" id="IPR036318">
    <property type="entry name" value="FAD-bd_PCMH-like_sf"/>
</dbReference>
<keyword evidence="2" id="KW-0274">FAD</keyword>
<sequence length="535" mass="59239">MDDGGMKILNTGPTEMALRTQAVDGATLQTALARWREALGPAHVVADGDEVAAANQATFAPTGQVLAIIRPSTTEEVQACMRAAHELRIPVYPVSRGRNWGYGSRTPVQGAAVLMELRRMDRVLEFDEDLAYIRVQPGVTFQQLAEFLDAQGSALQIHATAGPADGSMVGNTLERGQSHGPSTSAGRGVGDFEVVLADGRVVNTSSRRFPSAPHGAVEPFPAGPDVTGMFFESNAGIVTAMTVWLTRRWKDMRVLRLGLKDQDAFRRTLAGVRDLMQDGVLLPRSVLFNNEYRLRNAGAKPWVHVDENGESLILPGGERARMLPMWVGRDLAWACNVTLCAPDPAIGERLQQIAREALAPLADVVFEATLSGVASRPSPEYEWFPLWNKPTSSRDAPDLDHERVGYIFVAPVVPADPVQVQHVYDTMCRTMLEHGFEPFINLRFWEPRSLVFVGSIVWDRDDAGADERGLRCFDALMGPLGEEGYLPYRIPTFHMQRLPRPADDWGGFWRDVKRALDPHDVLSPGRYDFRYAWPD</sequence>
<dbReference type="EMBL" id="KF264562">
    <property type="protein sequence ID" value="AGS49930.1"/>
    <property type="molecule type" value="Genomic_DNA"/>
</dbReference>
<dbReference type="InterPro" id="IPR016169">
    <property type="entry name" value="FAD-bd_PCMH_sub2"/>
</dbReference>
<dbReference type="InterPro" id="IPR016164">
    <property type="entry name" value="FAD-linked_Oxase-like_C"/>
</dbReference>
<dbReference type="GO" id="GO:0071949">
    <property type="term" value="F:FAD binding"/>
    <property type="evidence" value="ECO:0007669"/>
    <property type="project" value="InterPro"/>
</dbReference>
<dbReference type="PROSITE" id="PS51387">
    <property type="entry name" value="FAD_PCMH"/>
    <property type="match status" value="1"/>
</dbReference>
<dbReference type="Gene3D" id="3.30.43.10">
    <property type="entry name" value="Uridine Diphospho-n-acetylenolpyruvylglucosamine Reductase, domain 2"/>
    <property type="match status" value="1"/>
</dbReference>
<dbReference type="InterPro" id="IPR006094">
    <property type="entry name" value="Oxid_FAD_bind_N"/>
</dbReference>
<evidence type="ECO:0000256" key="2">
    <source>
        <dbReference type="ARBA" id="ARBA00022827"/>
    </source>
</evidence>
<dbReference type="PANTHER" id="PTHR11748:SF114">
    <property type="entry name" value="ARYL-ALCOHOL OXIDASE VANILLYL-ALCOHOL OXIDASE (AFU_ORTHOLOGUE AFUA_3G09500)-RELATED"/>
    <property type="match status" value="1"/>
</dbReference>
<dbReference type="GO" id="GO:0008720">
    <property type="term" value="F:D-lactate dehydrogenase (NAD+) activity"/>
    <property type="evidence" value="ECO:0007669"/>
    <property type="project" value="TreeGrafter"/>
</dbReference>
<dbReference type="Gene3D" id="3.30.465.10">
    <property type="match status" value="1"/>
</dbReference>
<dbReference type="SUPFAM" id="SSF55103">
    <property type="entry name" value="FAD-linked oxidases, C-terminal domain"/>
    <property type="match status" value="1"/>
</dbReference>
<evidence type="ECO:0000259" key="3">
    <source>
        <dbReference type="PROSITE" id="PS51387"/>
    </source>
</evidence>
<name>S5TLM9_9BACT</name>
<dbReference type="GO" id="GO:1903457">
    <property type="term" value="P:lactate catabolic process"/>
    <property type="evidence" value="ECO:0007669"/>
    <property type="project" value="TreeGrafter"/>
</dbReference>
<proteinExistence type="predicted"/>
<dbReference type="InterPro" id="IPR016167">
    <property type="entry name" value="FAD-bd_PCMH_sub1"/>
</dbReference>
<dbReference type="InterPro" id="IPR016166">
    <property type="entry name" value="FAD-bd_PCMH"/>
</dbReference>
<dbReference type="Pfam" id="PF01565">
    <property type="entry name" value="FAD_binding_4"/>
    <property type="match status" value="1"/>
</dbReference>